<dbReference type="AlphaFoldDB" id="E8LC31"/>
<dbReference type="eggNOG" id="COG3464">
    <property type="taxonomic scope" value="Bacteria"/>
</dbReference>
<comment type="caution">
    <text evidence="2">The sequence shown here is derived from an EMBL/GenBank/DDBJ whole genome shotgun (WGS) entry which is preliminary data.</text>
</comment>
<evidence type="ECO:0008006" key="4">
    <source>
        <dbReference type="Google" id="ProtNLM"/>
    </source>
</evidence>
<sequence length="478" mass="54713">MEVFSLHTSIQRFVAFGTYNLQKAIEKFISHPEDIASFVNDVQQEVLKFGLDIISETLEDCNQFLVESEARKQKWHVVRTDLKQLLTSMGPIIFHKTLFKHKATGKSEYLLDKYLKIESHERISEDAKACILKEASQTSYRKAGENASILDMVSKQAVMDIVHELHFPKEKYSGEKKVVKYLYVDADEDHIALQKAGELHSTITKMVYVYEGIESEYPGSKRRRLVNPHYFCGLYSGKENKRLWVQVYRYIEQHYDLDKIKRIYINADGGMWIKTALSHLDKSKYVLDGFHLNQTLFRMTACLKGAAGDARSRICSLIAAGKPKELQKLVKKIAEGTDTKADEKRLLDGLDYLLNNFKAAQARLSRAKGLVACSAEGHVSHVLSARMSSRPMAWSLVGADAMARLRAYSLNGGKMIDLVRFQKKPIEIEEDEICFTPQQMIAFENKARRPYGKYFDGIQCGVSSQTIKKMWFQHQVRL</sequence>
<dbReference type="NCBIfam" id="NF033529">
    <property type="entry name" value="transpos_ISLre2"/>
    <property type="match status" value="1"/>
</dbReference>
<gene>
    <name evidence="2" type="ORF">HMPREF9443_00397</name>
</gene>
<dbReference type="HOGENOM" id="CLU_040782_0_1_9"/>
<protein>
    <recommendedName>
        <fullName evidence="4">ISLre2 family transposase</fullName>
    </recommendedName>
</protein>
<dbReference type="InterPro" id="IPR009620">
    <property type="entry name" value="UPF0236"/>
</dbReference>
<dbReference type="Pfam" id="PF06782">
    <property type="entry name" value="UPF0236"/>
    <property type="match status" value="1"/>
</dbReference>
<organism evidence="2 3">
    <name type="scientific">Phascolarctobacterium succinatutens YIT 12067</name>
    <dbReference type="NCBI Taxonomy" id="626939"/>
    <lineage>
        <taxon>Bacteria</taxon>
        <taxon>Bacillati</taxon>
        <taxon>Bacillota</taxon>
        <taxon>Negativicutes</taxon>
        <taxon>Acidaminococcales</taxon>
        <taxon>Acidaminococcaceae</taxon>
        <taxon>Phascolarctobacterium</taxon>
    </lineage>
</organism>
<name>E8LC31_9FIRM</name>
<keyword evidence="3" id="KW-1185">Reference proteome</keyword>
<comment type="similarity">
    <text evidence="1">Belongs to the UPF0236 family.</text>
</comment>
<dbReference type="Proteomes" id="UP000004923">
    <property type="component" value="Unassembled WGS sequence"/>
</dbReference>
<reference evidence="2 3" key="1">
    <citation type="submission" date="2011-01" db="EMBL/GenBank/DDBJ databases">
        <authorList>
            <person name="Weinstock G."/>
            <person name="Sodergren E."/>
            <person name="Clifton S."/>
            <person name="Fulton L."/>
            <person name="Fulton B."/>
            <person name="Courtney L."/>
            <person name="Fronick C."/>
            <person name="Harrison M."/>
            <person name="Strong C."/>
            <person name="Farmer C."/>
            <person name="Delahaunty K."/>
            <person name="Markovic C."/>
            <person name="Hall O."/>
            <person name="Minx P."/>
            <person name="Tomlinson C."/>
            <person name="Mitreva M."/>
            <person name="Hou S."/>
            <person name="Chen J."/>
            <person name="Wollam A."/>
            <person name="Pepin K.H."/>
            <person name="Johnson M."/>
            <person name="Bhonagiri V."/>
            <person name="Zhang X."/>
            <person name="Suruliraj S."/>
            <person name="Warren W."/>
            <person name="Chinwalla A."/>
            <person name="Mardis E.R."/>
            <person name="Wilson R.K."/>
        </authorList>
    </citation>
    <scope>NUCLEOTIDE SEQUENCE [LARGE SCALE GENOMIC DNA]</scope>
    <source>
        <strain evidence="2 3">YIT 12067</strain>
    </source>
</reference>
<evidence type="ECO:0000313" key="2">
    <source>
        <dbReference type="EMBL" id="EFY05604.1"/>
    </source>
</evidence>
<dbReference type="EMBL" id="AEVN01000014">
    <property type="protein sequence ID" value="EFY05604.1"/>
    <property type="molecule type" value="Genomic_DNA"/>
</dbReference>
<proteinExistence type="inferred from homology"/>
<dbReference type="OrthoDB" id="2162583at2"/>
<accession>E8LC31</accession>
<evidence type="ECO:0000256" key="1">
    <source>
        <dbReference type="ARBA" id="ARBA00006539"/>
    </source>
</evidence>
<evidence type="ECO:0000313" key="3">
    <source>
        <dbReference type="Proteomes" id="UP000004923"/>
    </source>
</evidence>